<dbReference type="EMBL" id="AP014854">
    <property type="protein sequence ID" value="BAR98879.1"/>
    <property type="molecule type" value="Genomic_DNA"/>
</dbReference>
<accession>A0A0H5BCM3</accession>
<keyword evidence="4" id="KW-1185">Reference proteome</keyword>
<dbReference type="AlphaFoldDB" id="A0A0H5BCM3"/>
<organism evidence="3 4">
    <name type="scientific">Blastochloris viridis</name>
    <name type="common">Rhodopseudomonas viridis</name>
    <dbReference type="NCBI Taxonomy" id="1079"/>
    <lineage>
        <taxon>Bacteria</taxon>
        <taxon>Pseudomonadati</taxon>
        <taxon>Pseudomonadota</taxon>
        <taxon>Alphaproteobacteria</taxon>
        <taxon>Hyphomicrobiales</taxon>
        <taxon>Blastochloridaceae</taxon>
        <taxon>Blastochloris</taxon>
    </lineage>
</organism>
<reference evidence="2" key="1">
    <citation type="journal article" date="2015" name="Genome Announc.">
        <title>Complete Genome Sequence of the Bacteriochlorophyll b-Producing Photosynthetic Bacterium Blastochloris viridis.</title>
        <authorList>
            <person name="Tsukatani Y."/>
            <person name="Hirose Y."/>
            <person name="Harada J."/>
            <person name="Misawa N."/>
            <person name="Mori K."/>
            <person name="Inoue K."/>
            <person name="Tamiaki H."/>
        </authorList>
    </citation>
    <scope>NUCLEOTIDE SEQUENCE [LARGE SCALE GENOMIC DNA]</scope>
    <source>
        <strain evidence="2">DSM 133</strain>
    </source>
</reference>
<reference evidence="3" key="2">
    <citation type="submission" date="2015-11" db="EMBL/GenBank/DDBJ databases">
        <authorList>
            <person name="Zhang Y."/>
            <person name="Guo Z."/>
        </authorList>
    </citation>
    <scope>NUCLEOTIDE SEQUENCE</scope>
    <source>
        <strain evidence="3">1</strain>
    </source>
</reference>
<sequence length="201" mass="22375">MDDLLKEFDTYRAIALFALLALPGFISIQVWRLLVPATERNLKDIIPEALAFGLLNAAVGAPPVLLFAATPGQAYGFAFLVLVVLPTLWPFAVRSALERLERANLILNRARTGWDAAFLRREPYFVIVHLKDGRRIGGYYGTDSYAGLHPCSGHLYLEQTWTLDASGRFVTPVADSRGLVLRPDDYHFVELFSPGQEAKNV</sequence>
<proteinExistence type="predicted"/>
<dbReference type="EMBL" id="LN907867">
    <property type="protein sequence ID" value="CUU43795.1"/>
    <property type="molecule type" value="Genomic_DNA"/>
</dbReference>
<keyword evidence="1" id="KW-0812">Transmembrane</keyword>
<dbReference type="RefSeq" id="WP_055035933.1">
    <property type="nucleotide sequence ID" value="NZ_AP014854.2"/>
</dbReference>
<feature type="transmembrane region" description="Helical" evidence="1">
    <location>
        <begin position="46"/>
        <end position="68"/>
    </location>
</feature>
<dbReference type="KEGG" id="bvr:BVIR_56"/>
<gene>
    <name evidence="2" type="ORF">BV133_1286</name>
    <name evidence="3" type="ORF">BVIRIDIS_28220</name>
</gene>
<evidence type="ECO:0000313" key="4">
    <source>
        <dbReference type="Proteomes" id="UP000065734"/>
    </source>
</evidence>
<protein>
    <submittedName>
        <fullName evidence="3">Uncharacterized protein</fullName>
    </submittedName>
</protein>
<feature type="transmembrane region" description="Helical" evidence="1">
    <location>
        <begin position="12"/>
        <end position="34"/>
    </location>
</feature>
<feature type="transmembrane region" description="Helical" evidence="1">
    <location>
        <begin position="74"/>
        <end position="93"/>
    </location>
</feature>
<name>A0A0H5BCM3_BLAVI</name>
<keyword evidence="1" id="KW-1133">Transmembrane helix</keyword>
<dbReference type="STRING" id="1079.BVIR_56"/>
<evidence type="ECO:0000313" key="3">
    <source>
        <dbReference type="EMBL" id="CUU43795.1"/>
    </source>
</evidence>
<dbReference type="Proteomes" id="UP000065734">
    <property type="component" value="Chromosome I"/>
</dbReference>
<evidence type="ECO:0000256" key="1">
    <source>
        <dbReference type="SAM" id="Phobius"/>
    </source>
</evidence>
<reference evidence="4" key="3">
    <citation type="journal article" date="2016" name="Genome Announc.">
        <title>Revised genome sequence of the purple photosynthetic bacterium Blastochloris viridis.</title>
        <authorList>
            <person name="Liu L.N."/>
            <person name="Faulkner M."/>
            <person name="Liu X."/>
            <person name="Huang F."/>
            <person name="Darby A.C."/>
            <person name="Hall N."/>
        </authorList>
    </citation>
    <scope>NUCLEOTIDE SEQUENCE [LARGE SCALE GENOMIC DNA]</scope>
    <source>
        <strain evidence="4">ATCC 19567 / DSM 133 / F</strain>
    </source>
</reference>
<evidence type="ECO:0000313" key="2">
    <source>
        <dbReference type="EMBL" id="BAR98879.1"/>
    </source>
</evidence>
<keyword evidence="1" id="KW-0472">Membrane</keyword>
<dbReference type="OrthoDB" id="6506297at2"/>
<dbReference type="InterPro" id="IPR045919">
    <property type="entry name" value="DUF6338"/>
</dbReference>
<dbReference type="Pfam" id="PF19865">
    <property type="entry name" value="DUF6338"/>
    <property type="match status" value="1"/>
</dbReference>